<proteinExistence type="predicted"/>
<dbReference type="EMBL" id="HG916852">
    <property type="protein sequence ID" value="CDM55840.1"/>
    <property type="molecule type" value="Genomic_DNA"/>
</dbReference>
<gene>
    <name evidence="1" type="ORF">LPU83_0154</name>
</gene>
<evidence type="ECO:0000313" key="1">
    <source>
        <dbReference type="EMBL" id="CDM55840.1"/>
    </source>
</evidence>
<dbReference type="HOGENOM" id="CLU_2510407_0_0_5"/>
<keyword evidence="2" id="KW-1185">Reference proteome</keyword>
<name>W6R600_9HYPH</name>
<accession>W6R600</accession>
<reference evidence="1" key="1">
    <citation type="submission" date="2013-11" db="EMBL/GenBank/DDBJ databases">
        <title>Draft genome sequence of the broad-host-range Rhizobium sp. LPU83 strain, a member of the low-genetic diversity Oregon-like Rhizobium sp. group.</title>
        <authorList>
            <person name="Wibberg D."/>
            <person name="Puehler A."/>
            <person name="Schlueter A."/>
        </authorList>
    </citation>
    <scope>NUCLEOTIDE SEQUENCE [LARGE SCALE GENOMIC DNA]</scope>
    <source>
        <strain evidence="1">LPU83</strain>
    </source>
</reference>
<sequence>MVLACGLVQGSCNVLSRQNETPLHVLRLLEAEFFIESDGIIIESVDYHGAKSGYLRGGYHTHERVFEECFAKALTVMIGINRKSG</sequence>
<dbReference type="Proteomes" id="UP000019443">
    <property type="component" value="Chromosome"/>
</dbReference>
<dbReference type="AlphaFoldDB" id="W6R600"/>
<organism evidence="1 2">
    <name type="scientific">Rhizobium favelukesii</name>
    <dbReference type="NCBI Taxonomy" id="348824"/>
    <lineage>
        <taxon>Bacteria</taxon>
        <taxon>Pseudomonadati</taxon>
        <taxon>Pseudomonadota</taxon>
        <taxon>Alphaproteobacteria</taxon>
        <taxon>Hyphomicrobiales</taxon>
        <taxon>Rhizobiaceae</taxon>
        <taxon>Rhizobium/Agrobacterium group</taxon>
        <taxon>Rhizobium</taxon>
    </lineage>
</organism>
<dbReference type="KEGG" id="rhl:LPU83_0154"/>
<protein>
    <submittedName>
        <fullName evidence="1">Uncharacterized protein</fullName>
    </submittedName>
</protein>
<evidence type="ECO:0000313" key="2">
    <source>
        <dbReference type="Proteomes" id="UP000019443"/>
    </source>
</evidence>